<evidence type="ECO:0000256" key="17">
    <source>
        <dbReference type="RuleBase" id="RU003793"/>
    </source>
</evidence>
<dbReference type="PANTHER" id="PTHR30487">
    <property type="entry name" value="TYPE 4 PREPILIN-LIKE PROTEINS LEADER PEPTIDE-PROCESSING ENZYME"/>
    <property type="match status" value="1"/>
</dbReference>
<comment type="similarity">
    <text evidence="2 17">Belongs to the peptidase A24 family.</text>
</comment>
<dbReference type="Pfam" id="PF01478">
    <property type="entry name" value="Peptidase_A24"/>
    <property type="match status" value="1"/>
</dbReference>
<evidence type="ECO:0000313" key="22">
    <source>
        <dbReference type="EMBL" id="RUO75870.1"/>
    </source>
</evidence>
<dbReference type="EC" id="3.4.23.43" evidence="15 18"/>
<name>A0A432ZDA4_9GAMM</name>
<comment type="function">
    <text evidence="18">Plays an essential role in type IV pili and type II pseudopili formation by proteolytically removing the leader sequence from substrate proteins and subsequently monomethylating the alpha-amino group of the newly exposed N-terminal phenylalanine.</text>
</comment>
<keyword evidence="12 19" id="KW-0472">Membrane</keyword>
<evidence type="ECO:0000256" key="11">
    <source>
        <dbReference type="ARBA" id="ARBA00022989"/>
    </source>
</evidence>
<evidence type="ECO:0000256" key="1">
    <source>
        <dbReference type="ARBA" id="ARBA00004429"/>
    </source>
</evidence>
<evidence type="ECO:0000313" key="23">
    <source>
        <dbReference type="Proteomes" id="UP000287908"/>
    </source>
</evidence>
<reference evidence="22 23" key="1">
    <citation type="journal article" date="2011" name="Front. Microbiol.">
        <title>Genomic signatures of strain selection and enhancement in Bacillus atrophaeus var. globigii, a historical biowarfare simulant.</title>
        <authorList>
            <person name="Gibbons H.S."/>
            <person name="Broomall S.M."/>
            <person name="McNew L.A."/>
            <person name="Daligault H."/>
            <person name="Chapman C."/>
            <person name="Bruce D."/>
            <person name="Karavis M."/>
            <person name="Krepps M."/>
            <person name="McGregor P.A."/>
            <person name="Hong C."/>
            <person name="Park K.H."/>
            <person name="Akmal A."/>
            <person name="Feldman A."/>
            <person name="Lin J.S."/>
            <person name="Chang W.E."/>
            <person name="Higgs B.W."/>
            <person name="Demirev P."/>
            <person name="Lindquist J."/>
            <person name="Liem A."/>
            <person name="Fochler E."/>
            <person name="Read T.D."/>
            <person name="Tapia R."/>
            <person name="Johnson S."/>
            <person name="Bishop-Lilly K.A."/>
            <person name="Detter C."/>
            <person name="Han C."/>
            <person name="Sozhamannan S."/>
            <person name="Rosenzweig C.N."/>
            <person name="Skowronski E.W."/>
        </authorList>
    </citation>
    <scope>NUCLEOTIDE SEQUENCE [LARGE SCALE GENOMIC DNA]</scope>
    <source>
        <strain evidence="22 23">CL-SP19</strain>
    </source>
</reference>
<dbReference type="FunFam" id="1.20.120.1220:FF:000001">
    <property type="entry name" value="Type 4 prepilin-like proteins leader peptide-processing enzyme"/>
    <property type="match status" value="1"/>
</dbReference>
<feature type="domain" description="Prepilin type IV endopeptidase peptidase" evidence="20">
    <location>
        <begin position="135"/>
        <end position="243"/>
    </location>
</feature>
<protein>
    <recommendedName>
        <fullName evidence="16 18">Prepilin leader peptidase/N-methyltransferase</fullName>
        <ecNumber evidence="18">2.1.1.-</ecNumber>
        <ecNumber evidence="15 18">3.4.23.43</ecNumber>
    </recommendedName>
</protein>
<dbReference type="PANTHER" id="PTHR30487:SF0">
    <property type="entry name" value="PREPILIN LEADER PEPTIDASE_N-METHYLTRANSFERASE-RELATED"/>
    <property type="match status" value="1"/>
</dbReference>
<evidence type="ECO:0000256" key="7">
    <source>
        <dbReference type="ARBA" id="ARBA00022679"/>
    </source>
</evidence>
<accession>A0A432ZDA4</accession>
<evidence type="ECO:0000256" key="14">
    <source>
        <dbReference type="ARBA" id="ARBA00050401"/>
    </source>
</evidence>
<evidence type="ECO:0000259" key="20">
    <source>
        <dbReference type="Pfam" id="PF01478"/>
    </source>
</evidence>
<evidence type="ECO:0000256" key="8">
    <source>
        <dbReference type="ARBA" id="ARBA00022691"/>
    </source>
</evidence>
<dbReference type="InterPro" id="IPR014032">
    <property type="entry name" value="Peptidase_A24A_bac"/>
</dbReference>
<keyword evidence="9 18" id="KW-0812">Transmembrane</keyword>
<dbReference type="GO" id="GO:0008168">
    <property type="term" value="F:methyltransferase activity"/>
    <property type="evidence" value="ECO:0007669"/>
    <property type="project" value="UniProtKB-KW"/>
</dbReference>
<evidence type="ECO:0000256" key="2">
    <source>
        <dbReference type="ARBA" id="ARBA00005801"/>
    </source>
</evidence>
<dbReference type="PRINTS" id="PR00864">
    <property type="entry name" value="PREPILNPTASE"/>
</dbReference>
<gene>
    <name evidence="22" type="ORF">CWI81_07005</name>
</gene>
<comment type="catalytic activity">
    <reaction evidence="14 18">
        <text>Typically cleaves a -Gly-|-Phe- bond to release an N-terminal, basic peptide of 5-8 residues from type IV prepilin, and then N-methylates the new N-terminal amino group, the methyl donor being S-adenosyl-L-methionine.</text>
        <dbReference type="EC" id="3.4.23.43"/>
    </reaction>
</comment>
<evidence type="ECO:0000256" key="4">
    <source>
        <dbReference type="ARBA" id="ARBA00022519"/>
    </source>
</evidence>
<comment type="caution">
    <text evidence="22">The sequence shown here is derived from an EMBL/GenBank/DDBJ whole genome shotgun (WGS) entry which is preliminary data.</text>
</comment>
<feature type="domain" description="Prepilin peptidase A24 N-terminal" evidence="21">
    <location>
        <begin position="18"/>
        <end position="121"/>
    </location>
</feature>
<organism evidence="22 23">
    <name type="scientific">Idiomarina seosinensis</name>
    <dbReference type="NCBI Taxonomy" id="281739"/>
    <lineage>
        <taxon>Bacteria</taxon>
        <taxon>Pseudomonadati</taxon>
        <taxon>Pseudomonadota</taxon>
        <taxon>Gammaproteobacteria</taxon>
        <taxon>Alteromonadales</taxon>
        <taxon>Idiomarinaceae</taxon>
        <taxon>Idiomarina</taxon>
    </lineage>
</organism>
<evidence type="ECO:0000256" key="9">
    <source>
        <dbReference type="ARBA" id="ARBA00022692"/>
    </source>
</evidence>
<dbReference type="InterPro" id="IPR000045">
    <property type="entry name" value="Prepilin_IV_endopep_pep"/>
</dbReference>
<dbReference type="InterPro" id="IPR010627">
    <property type="entry name" value="Prepilin_pept_A24_N"/>
</dbReference>
<evidence type="ECO:0000256" key="15">
    <source>
        <dbReference type="ARBA" id="ARBA00067082"/>
    </source>
</evidence>
<keyword evidence="11 19" id="KW-1133">Transmembrane helix</keyword>
<feature type="transmembrane region" description="Helical" evidence="19">
    <location>
        <begin position="214"/>
        <end position="245"/>
    </location>
</feature>
<dbReference type="GO" id="GO:0032259">
    <property type="term" value="P:methylation"/>
    <property type="evidence" value="ECO:0007669"/>
    <property type="project" value="UniProtKB-KW"/>
</dbReference>
<feature type="transmembrane region" description="Helical" evidence="19">
    <location>
        <begin position="181"/>
        <end position="202"/>
    </location>
</feature>
<dbReference type="EC" id="2.1.1.-" evidence="18"/>
<sequence length="285" mass="30986">MDLIYQAGSWPAAFVGLLLGAAIGSFLNVVIVRLPKQLQQQWQRECAELNGQPLNQQDRFNLAYPGSHCPQCKAAIAWYDNIPLLSYLALAGRCRHCRQPITKLYWVIELLMTLILGYAAWLLGLGLPFVVVATAASLLLCMTVIDTQHKLLPDQLTYSLLWLGLLWSLSADSAVTPGTSIVGAAVGYLSLWTVFWAFKLITGKDGLGYGDFKLLAAIGAFTGATLLPVTILASSLVGVIVGLIALAKKGRSEPIPFGPFLIGGGLISFFYGEALLHSYWRWLGM</sequence>
<evidence type="ECO:0000256" key="6">
    <source>
        <dbReference type="ARBA" id="ARBA00022670"/>
    </source>
</evidence>
<feature type="transmembrane region" description="Helical" evidence="19">
    <location>
        <begin position="12"/>
        <end position="34"/>
    </location>
</feature>
<dbReference type="Gene3D" id="1.20.120.1220">
    <property type="match status" value="1"/>
</dbReference>
<evidence type="ECO:0000256" key="12">
    <source>
        <dbReference type="ARBA" id="ARBA00023136"/>
    </source>
</evidence>
<evidence type="ECO:0000256" key="13">
    <source>
        <dbReference type="ARBA" id="ARBA00023268"/>
    </source>
</evidence>
<keyword evidence="8" id="KW-0949">S-adenosyl-L-methionine</keyword>
<dbReference type="InterPro" id="IPR050882">
    <property type="entry name" value="Prepilin_peptidase/N-MTase"/>
</dbReference>
<dbReference type="Proteomes" id="UP000287908">
    <property type="component" value="Unassembled WGS sequence"/>
</dbReference>
<dbReference type="AlphaFoldDB" id="A0A432ZDA4"/>
<feature type="transmembrane region" description="Helical" evidence="19">
    <location>
        <begin position="257"/>
        <end position="276"/>
    </location>
</feature>
<evidence type="ECO:0000256" key="18">
    <source>
        <dbReference type="RuleBase" id="RU003794"/>
    </source>
</evidence>
<keyword evidence="13 18" id="KW-0511">Multifunctional enzyme</keyword>
<evidence type="ECO:0000259" key="21">
    <source>
        <dbReference type="Pfam" id="PF06750"/>
    </source>
</evidence>
<evidence type="ECO:0000256" key="16">
    <source>
        <dbReference type="ARBA" id="ARBA00071870"/>
    </source>
</evidence>
<proteinExistence type="inferred from homology"/>
<dbReference type="OrthoDB" id="9789291at2"/>
<dbReference type="GO" id="GO:0006465">
    <property type="term" value="P:signal peptide processing"/>
    <property type="evidence" value="ECO:0007669"/>
    <property type="project" value="TreeGrafter"/>
</dbReference>
<dbReference type="GO" id="GO:0004190">
    <property type="term" value="F:aspartic-type endopeptidase activity"/>
    <property type="evidence" value="ECO:0007669"/>
    <property type="project" value="UniProtKB-EC"/>
</dbReference>
<evidence type="ECO:0000256" key="3">
    <source>
        <dbReference type="ARBA" id="ARBA00022475"/>
    </source>
</evidence>
<evidence type="ECO:0000256" key="10">
    <source>
        <dbReference type="ARBA" id="ARBA00022801"/>
    </source>
</evidence>
<dbReference type="RefSeq" id="WP_126784597.1">
    <property type="nucleotide sequence ID" value="NZ_PIQF01000002.1"/>
</dbReference>
<keyword evidence="4" id="KW-0997">Cell inner membrane</keyword>
<dbReference type="Pfam" id="PF06750">
    <property type="entry name" value="A24_N_bact"/>
    <property type="match status" value="1"/>
</dbReference>
<keyword evidence="10 18" id="KW-0378">Hydrolase</keyword>
<dbReference type="EMBL" id="PIQF01000002">
    <property type="protein sequence ID" value="RUO75870.1"/>
    <property type="molecule type" value="Genomic_DNA"/>
</dbReference>
<keyword evidence="5 18" id="KW-0489">Methyltransferase</keyword>
<comment type="subcellular location">
    <subcellularLocation>
        <location evidence="1">Cell inner membrane</location>
        <topology evidence="1">Multi-pass membrane protein</topology>
    </subcellularLocation>
    <subcellularLocation>
        <location evidence="18">Cell membrane</location>
        <topology evidence="18">Multi-pass membrane protein</topology>
    </subcellularLocation>
</comment>
<feature type="transmembrane region" description="Helical" evidence="19">
    <location>
        <begin position="157"/>
        <end position="175"/>
    </location>
</feature>
<keyword evidence="7 18" id="KW-0808">Transferase</keyword>
<keyword evidence="6 18" id="KW-0645">Protease</keyword>
<evidence type="ECO:0000256" key="19">
    <source>
        <dbReference type="SAM" id="Phobius"/>
    </source>
</evidence>
<keyword evidence="23" id="KW-1185">Reference proteome</keyword>
<keyword evidence="3" id="KW-1003">Cell membrane</keyword>
<dbReference type="GO" id="GO:0005886">
    <property type="term" value="C:plasma membrane"/>
    <property type="evidence" value="ECO:0007669"/>
    <property type="project" value="UniProtKB-SubCell"/>
</dbReference>
<evidence type="ECO:0000256" key="5">
    <source>
        <dbReference type="ARBA" id="ARBA00022603"/>
    </source>
</evidence>